<gene>
    <name evidence="3" type="ORF">GCM10010911_57330</name>
</gene>
<comment type="caution">
    <text evidence="3">The sequence shown here is derived from an EMBL/GenBank/DDBJ whole genome shotgun (WGS) entry which is preliminary data.</text>
</comment>
<dbReference type="AlphaFoldDB" id="A0A916ZEH9"/>
<dbReference type="InterPro" id="IPR003607">
    <property type="entry name" value="HD/PDEase_dom"/>
</dbReference>
<evidence type="ECO:0000313" key="3">
    <source>
        <dbReference type="EMBL" id="GGD91171.1"/>
    </source>
</evidence>
<dbReference type="InterPro" id="IPR037522">
    <property type="entry name" value="HD_GYP_dom"/>
</dbReference>
<feature type="transmembrane region" description="Helical" evidence="1">
    <location>
        <begin position="119"/>
        <end position="136"/>
    </location>
</feature>
<keyword evidence="1" id="KW-0472">Membrane</keyword>
<reference evidence="3" key="1">
    <citation type="journal article" date="2014" name="Int. J. Syst. Evol. Microbiol.">
        <title>Complete genome sequence of Corynebacterium casei LMG S-19264T (=DSM 44701T), isolated from a smear-ripened cheese.</title>
        <authorList>
            <consortium name="US DOE Joint Genome Institute (JGI-PGF)"/>
            <person name="Walter F."/>
            <person name="Albersmeier A."/>
            <person name="Kalinowski J."/>
            <person name="Ruckert C."/>
        </authorList>
    </citation>
    <scope>NUCLEOTIDE SEQUENCE</scope>
    <source>
        <strain evidence="3">CGMCC 1.15178</strain>
    </source>
</reference>
<dbReference type="Proteomes" id="UP000612456">
    <property type="component" value="Unassembled WGS sequence"/>
</dbReference>
<dbReference type="Pfam" id="PF13487">
    <property type="entry name" value="HD_5"/>
    <property type="match status" value="1"/>
</dbReference>
<feature type="transmembrane region" description="Helical" evidence="1">
    <location>
        <begin position="44"/>
        <end position="60"/>
    </location>
</feature>
<evidence type="ECO:0000313" key="4">
    <source>
        <dbReference type="Proteomes" id="UP000612456"/>
    </source>
</evidence>
<name>A0A916ZEH9_9BACL</name>
<feature type="domain" description="HD-GYP" evidence="2">
    <location>
        <begin position="185"/>
        <end position="372"/>
    </location>
</feature>
<dbReference type="PROSITE" id="PS51832">
    <property type="entry name" value="HD_GYP"/>
    <property type="match status" value="1"/>
</dbReference>
<dbReference type="EMBL" id="BMHP01000005">
    <property type="protein sequence ID" value="GGD91171.1"/>
    <property type="molecule type" value="Genomic_DNA"/>
</dbReference>
<accession>A0A916ZEH9</accession>
<dbReference type="Gene3D" id="1.10.3210.10">
    <property type="entry name" value="Hypothetical protein af1432"/>
    <property type="match status" value="1"/>
</dbReference>
<organism evidence="3 4">
    <name type="scientific">Paenibacillus nasutitermitis</name>
    <dbReference type="NCBI Taxonomy" id="1652958"/>
    <lineage>
        <taxon>Bacteria</taxon>
        <taxon>Bacillati</taxon>
        <taxon>Bacillota</taxon>
        <taxon>Bacilli</taxon>
        <taxon>Bacillales</taxon>
        <taxon>Paenibacillaceae</taxon>
        <taxon>Paenibacillus</taxon>
    </lineage>
</organism>
<proteinExistence type="predicted"/>
<feature type="transmembrane region" description="Helical" evidence="1">
    <location>
        <begin position="72"/>
        <end position="91"/>
    </location>
</feature>
<reference evidence="3" key="2">
    <citation type="submission" date="2020-09" db="EMBL/GenBank/DDBJ databases">
        <authorList>
            <person name="Sun Q."/>
            <person name="Zhou Y."/>
        </authorList>
    </citation>
    <scope>NUCLEOTIDE SEQUENCE</scope>
    <source>
        <strain evidence="3">CGMCC 1.15178</strain>
    </source>
</reference>
<protein>
    <recommendedName>
        <fullName evidence="2">HD-GYP domain-containing protein</fullName>
    </recommendedName>
</protein>
<feature type="transmembrane region" description="Helical" evidence="1">
    <location>
        <begin position="148"/>
        <end position="172"/>
    </location>
</feature>
<evidence type="ECO:0000256" key="1">
    <source>
        <dbReference type="SAM" id="Phobius"/>
    </source>
</evidence>
<dbReference type="InterPro" id="IPR052020">
    <property type="entry name" value="Cyclic_di-GMP/3'3'-cGAMP_PDE"/>
</dbReference>
<keyword evidence="4" id="KW-1185">Reference proteome</keyword>
<dbReference type="PANTHER" id="PTHR45228">
    <property type="entry name" value="CYCLIC DI-GMP PHOSPHODIESTERASE TM_0186-RELATED"/>
    <property type="match status" value="1"/>
</dbReference>
<evidence type="ECO:0000259" key="2">
    <source>
        <dbReference type="PROSITE" id="PS51832"/>
    </source>
</evidence>
<dbReference type="RefSeq" id="WP_188997480.1">
    <property type="nucleotide sequence ID" value="NZ_BMHP01000005.1"/>
</dbReference>
<keyword evidence="1" id="KW-0812">Transmembrane</keyword>
<dbReference type="CDD" id="cd00077">
    <property type="entry name" value="HDc"/>
    <property type="match status" value="1"/>
</dbReference>
<feature type="transmembrane region" description="Helical" evidence="1">
    <location>
        <begin position="14"/>
        <end position="32"/>
    </location>
</feature>
<sequence length="372" mass="42454">MNIKKLMAMPVQQMILLLVGGMASMAALFGIIDAVYSRSFDSKEMIMISLAVAILAWSMFDFQKKLTLYITFSKLIVVSFLFLIMVAGSIYNPMLPGQMWVMLLIFPVLSSLLVHPRVYGYCSIIFLLYVIVYMAFGEADQGVEGDAGALFAALRILFVFGSVLLGGIIIIARHQQKKQHEERAFQQQKQQVIHMLQCFIPVGERKTQTSRQEISEMSLLLKALWTEHGGQSSKDWEIDLLSLLHFVSRVKLPDYMFEKEGKLSEFELEVVQEHCFMAKELCEDVPGFLEVQHAFLYHHEKINGTGYPYRLKEDQIPTLSQMLGLVEVFLAMTTPRSYRKAMTEREAYEEIRKLAGTSFREDIVQAFGRVIG</sequence>
<keyword evidence="1" id="KW-1133">Transmembrane helix</keyword>
<dbReference type="SUPFAM" id="SSF109604">
    <property type="entry name" value="HD-domain/PDEase-like"/>
    <property type="match status" value="1"/>
</dbReference>
<feature type="transmembrane region" description="Helical" evidence="1">
    <location>
        <begin position="97"/>
        <end position="114"/>
    </location>
</feature>